<dbReference type="GO" id="GO:0006405">
    <property type="term" value="P:RNA export from nucleus"/>
    <property type="evidence" value="ECO:0007669"/>
    <property type="project" value="TreeGrafter"/>
</dbReference>
<feature type="domain" description="Nucleoporin Nup188 N-terminal" evidence="2">
    <location>
        <begin position="99"/>
        <end position="317"/>
    </location>
</feature>
<reference evidence="4" key="1">
    <citation type="journal article" date="2013" name="Science">
        <title>Comparative analysis of bat genomes provides insight into the evolution of flight and immunity.</title>
        <authorList>
            <person name="Zhang G."/>
            <person name="Cowled C."/>
            <person name="Shi Z."/>
            <person name="Huang Z."/>
            <person name="Bishop-Lilly K.A."/>
            <person name="Fang X."/>
            <person name="Wynne J.W."/>
            <person name="Xiong Z."/>
            <person name="Baker M.L."/>
            <person name="Zhao W."/>
            <person name="Tachedjian M."/>
            <person name="Zhu Y."/>
            <person name="Zhou P."/>
            <person name="Jiang X."/>
            <person name="Ng J."/>
            <person name="Yang L."/>
            <person name="Wu L."/>
            <person name="Xiao J."/>
            <person name="Feng Y."/>
            <person name="Chen Y."/>
            <person name="Sun X."/>
            <person name="Zhang Y."/>
            <person name="Marsh G.A."/>
            <person name="Crameri G."/>
            <person name="Broder C.C."/>
            <person name="Frey K.G."/>
            <person name="Wang L.F."/>
            <person name="Wang J."/>
        </authorList>
    </citation>
    <scope>NUCLEOTIDE SEQUENCE [LARGE SCALE GENOMIC DNA]</scope>
</reference>
<dbReference type="AlphaFoldDB" id="L5K7A4"/>
<feature type="region of interest" description="Disordered" evidence="1">
    <location>
        <begin position="1"/>
        <end position="47"/>
    </location>
</feature>
<dbReference type="GO" id="GO:0006606">
    <property type="term" value="P:protein import into nucleus"/>
    <property type="evidence" value="ECO:0007669"/>
    <property type="project" value="TreeGrafter"/>
</dbReference>
<dbReference type="Pfam" id="PF10487">
    <property type="entry name" value="Nup188_N"/>
    <property type="match status" value="1"/>
</dbReference>
<protein>
    <submittedName>
        <fullName evidence="3">Nucleoporin NUP188 like protein</fullName>
    </submittedName>
</protein>
<accession>L5K7A4</accession>
<evidence type="ECO:0000259" key="2">
    <source>
        <dbReference type="Pfam" id="PF10487"/>
    </source>
</evidence>
<dbReference type="Proteomes" id="UP000010552">
    <property type="component" value="Unassembled WGS sequence"/>
</dbReference>
<organism evidence="3 4">
    <name type="scientific">Pteropus alecto</name>
    <name type="common">Black flying fox</name>
    <dbReference type="NCBI Taxonomy" id="9402"/>
    <lineage>
        <taxon>Eukaryota</taxon>
        <taxon>Metazoa</taxon>
        <taxon>Chordata</taxon>
        <taxon>Craniata</taxon>
        <taxon>Vertebrata</taxon>
        <taxon>Euteleostomi</taxon>
        <taxon>Mammalia</taxon>
        <taxon>Eutheria</taxon>
        <taxon>Laurasiatheria</taxon>
        <taxon>Chiroptera</taxon>
        <taxon>Yinpterochiroptera</taxon>
        <taxon>Pteropodoidea</taxon>
        <taxon>Pteropodidae</taxon>
        <taxon>Pteropodinae</taxon>
        <taxon>Pteropus</taxon>
    </lineage>
</organism>
<proteinExistence type="predicted"/>
<dbReference type="GO" id="GO:0017056">
    <property type="term" value="F:structural constituent of nuclear pore"/>
    <property type="evidence" value="ECO:0007669"/>
    <property type="project" value="InterPro"/>
</dbReference>
<dbReference type="GO" id="GO:0044611">
    <property type="term" value="C:nuclear pore inner ring"/>
    <property type="evidence" value="ECO:0007669"/>
    <property type="project" value="TreeGrafter"/>
</dbReference>
<keyword evidence="4" id="KW-1185">Reference proteome</keyword>
<dbReference type="InterPro" id="IPR018864">
    <property type="entry name" value="Nucleoporin_Nup188_N"/>
</dbReference>
<dbReference type="PANTHER" id="PTHR31431">
    <property type="entry name" value="NUCLEOPORIN NUP188 HOMOLOG"/>
    <property type="match status" value="1"/>
</dbReference>
<dbReference type="PANTHER" id="PTHR31431:SF1">
    <property type="entry name" value="NUCLEOPORIN NUP188"/>
    <property type="match status" value="1"/>
</dbReference>
<dbReference type="InterPro" id="IPR044840">
    <property type="entry name" value="Nup188"/>
</dbReference>
<name>L5K7A4_PTEAL</name>
<evidence type="ECO:0000313" key="3">
    <source>
        <dbReference type="EMBL" id="ELK07257.1"/>
    </source>
</evidence>
<evidence type="ECO:0000256" key="1">
    <source>
        <dbReference type="SAM" id="MobiDB-lite"/>
    </source>
</evidence>
<gene>
    <name evidence="3" type="ORF">PAL_GLEAN10012505</name>
</gene>
<dbReference type="STRING" id="9402.L5K7A4"/>
<dbReference type="EMBL" id="KB030979">
    <property type="protein sequence ID" value="ELK07257.1"/>
    <property type="molecule type" value="Genomic_DNA"/>
</dbReference>
<feature type="compositionally biased region" description="Pro residues" evidence="1">
    <location>
        <begin position="38"/>
        <end position="47"/>
    </location>
</feature>
<sequence length="334" mass="38886">MAAAADPSVPPPVPPRFLVRRDAPSRRNGALRGRRGEPPPASLLQPPVPCLGDAAQIPQRVDKIAVRQLSQVCLLSFFRSSRELWTILLGRSALRELNQIEAELNKHWQRLLEGLSYYKPPSPNSAEKVKANKDVASPLKELGLRISKFLSLDEEQSVQLLQCYLQEDYRGTRDSLKTVLQDERQSQALILKIADYYYEERTCILRCVLHLLTYFQDERHPYRVEYADCVDKLEKELVIKYRQQFEELYKTEAPTWETHGNLMTERQVSRWFVQCLREQSMLLEIIFLYYAYFEMAPSDLLVLTKMFKEQGFGSRQTNRHLVDETMDPFVDRIG</sequence>
<dbReference type="InParanoid" id="L5K7A4"/>
<evidence type="ECO:0000313" key="4">
    <source>
        <dbReference type="Proteomes" id="UP000010552"/>
    </source>
</evidence>